<dbReference type="InterPro" id="IPR043129">
    <property type="entry name" value="ATPase_NBD"/>
</dbReference>
<keyword evidence="3" id="KW-0143">Chaperone</keyword>
<gene>
    <name evidence="6" type="ORF">Voc01_054150</name>
</gene>
<evidence type="ECO:0000256" key="2">
    <source>
        <dbReference type="ARBA" id="ARBA00022840"/>
    </source>
</evidence>
<dbReference type="Proteomes" id="UP000635606">
    <property type="component" value="Unassembled WGS sequence"/>
</dbReference>
<evidence type="ECO:0000313" key="7">
    <source>
        <dbReference type="Proteomes" id="UP000635606"/>
    </source>
</evidence>
<keyword evidence="5" id="KW-0472">Membrane</keyword>
<evidence type="ECO:0000256" key="1">
    <source>
        <dbReference type="ARBA" id="ARBA00022741"/>
    </source>
</evidence>
<dbReference type="AlphaFoldDB" id="A0A8J4EDE2"/>
<dbReference type="Gene3D" id="3.30.420.40">
    <property type="match status" value="2"/>
</dbReference>
<reference evidence="6" key="1">
    <citation type="submission" date="2021-01" db="EMBL/GenBank/DDBJ databases">
        <title>Whole genome shotgun sequence of Virgisporangium ochraceum NBRC 16418.</title>
        <authorList>
            <person name="Komaki H."/>
            <person name="Tamura T."/>
        </authorList>
    </citation>
    <scope>NUCLEOTIDE SEQUENCE</scope>
    <source>
        <strain evidence="6">NBRC 16418</strain>
    </source>
</reference>
<keyword evidence="5" id="KW-1133">Transmembrane helix</keyword>
<protein>
    <recommendedName>
        <fullName evidence="8">Heat shock protein 70</fullName>
    </recommendedName>
</protein>
<dbReference type="PANTHER" id="PTHR42749:SF1">
    <property type="entry name" value="CELL SHAPE-DETERMINING PROTEIN MREB"/>
    <property type="match status" value="1"/>
</dbReference>
<dbReference type="EMBL" id="BOPH01000081">
    <property type="protein sequence ID" value="GIJ70498.1"/>
    <property type="molecule type" value="Genomic_DNA"/>
</dbReference>
<dbReference type="PRINTS" id="PR00301">
    <property type="entry name" value="HEATSHOCK70"/>
</dbReference>
<name>A0A8J4EDE2_9ACTN</name>
<feature type="compositionally biased region" description="Pro residues" evidence="4">
    <location>
        <begin position="349"/>
        <end position="380"/>
    </location>
</feature>
<dbReference type="SUPFAM" id="SSF53067">
    <property type="entry name" value="Actin-like ATPase domain"/>
    <property type="match status" value="2"/>
</dbReference>
<evidence type="ECO:0000256" key="5">
    <source>
        <dbReference type="SAM" id="Phobius"/>
    </source>
</evidence>
<evidence type="ECO:0008006" key="8">
    <source>
        <dbReference type="Google" id="ProtNLM"/>
    </source>
</evidence>
<evidence type="ECO:0000256" key="3">
    <source>
        <dbReference type="ARBA" id="ARBA00023186"/>
    </source>
</evidence>
<keyword evidence="1" id="KW-0547">Nucleotide-binding</keyword>
<keyword evidence="2" id="KW-0067">ATP-binding</keyword>
<keyword evidence="5" id="KW-0812">Transmembrane</keyword>
<evidence type="ECO:0000256" key="4">
    <source>
        <dbReference type="SAM" id="MobiDB-lite"/>
    </source>
</evidence>
<proteinExistence type="predicted"/>
<dbReference type="Pfam" id="PF00012">
    <property type="entry name" value="HSP70"/>
    <property type="match status" value="1"/>
</dbReference>
<comment type="caution">
    <text evidence="6">The sequence shown here is derived from an EMBL/GenBank/DDBJ whole genome shotgun (WGS) entry which is preliminary data.</text>
</comment>
<dbReference type="InterPro" id="IPR013126">
    <property type="entry name" value="Hsp_70_fam"/>
</dbReference>
<feature type="region of interest" description="Disordered" evidence="4">
    <location>
        <begin position="346"/>
        <end position="382"/>
    </location>
</feature>
<dbReference type="Gene3D" id="3.90.640.10">
    <property type="entry name" value="Actin, Chain A, domain 4"/>
    <property type="match status" value="1"/>
</dbReference>
<accession>A0A8J4EDE2</accession>
<feature type="transmembrane region" description="Helical" evidence="5">
    <location>
        <begin position="514"/>
        <end position="532"/>
    </location>
</feature>
<feature type="transmembrane region" description="Helical" evidence="5">
    <location>
        <begin position="391"/>
        <end position="414"/>
    </location>
</feature>
<sequence>MRPLLFDGFPLLPSAVFANPDGSVVSGRDAVRSASLAPANYEPHVKRRIDDLDVLLGDRVHPVVDLIAVTLRRVYAEAVRAAGTHPAAVCLTYPVAWGPARRSALTQAAQAAGMPQPVLVPEPVAAASYLAAVGGGRGGDCMVVYDLGAGTFDVSVVCHTPAGFETLASRGLDDFGGLDLDAQIVAAVGRALAGRAPDVWRRLSTPSGPSDLRHFRALWNDAREVKEALTRQSSAGLYVTLAESDVLVTREEYERAALPLLARTVEVAERCVREARVPRERISSLFLVGGGSRTPMVATLLHRALGLAPTITEQPETVVAEGALTLVAPVRDPLLVPVTAARGGAGTAWPPPPVPWNPAPRPPAAVRPQPPPAPQPPAPPRVSEFVRRRGLIATAGAALTVLGLPVAAWGLAAISSDTFTPEDVQVATTVLLVPAGALVTAGLALLGRSLDRRILRVGPDGMTVATANPWSANALRILGPVVAGLTFLATGLFVKDFDYRLTENFHSTLYHPEAAQIMLLGALWLLLAVALGRRAAVRSGRWRRAFAAGNEVHSGHAYARHHFPWRAMEMVTVRRVGPRRARTVLVGAAPDSELFGTPATADRFHKGQRAFTVCDLSASLMPTAEVTLAIRRHCGDLWRP</sequence>
<organism evidence="6 7">
    <name type="scientific">Virgisporangium ochraceum</name>
    <dbReference type="NCBI Taxonomy" id="65505"/>
    <lineage>
        <taxon>Bacteria</taxon>
        <taxon>Bacillati</taxon>
        <taxon>Actinomycetota</taxon>
        <taxon>Actinomycetes</taxon>
        <taxon>Micromonosporales</taxon>
        <taxon>Micromonosporaceae</taxon>
        <taxon>Virgisporangium</taxon>
    </lineage>
</organism>
<dbReference type="PANTHER" id="PTHR42749">
    <property type="entry name" value="CELL SHAPE-DETERMINING PROTEIN MREB"/>
    <property type="match status" value="1"/>
</dbReference>
<dbReference type="GO" id="GO:0005524">
    <property type="term" value="F:ATP binding"/>
    <property type="evidence" value="ECO:0007669"/>
    <property type="project" value="UniProtKB-KW"/>
</dbReference>
<keyword evidence="7" id="KW-1185">Reference proteome</keyword>
<feature type="transmembrane region" description="Helical" evidence="5">
    <location>
        <begin position="477"/>
        <end position="494"/>
    </location>
</feature>
<dbReference type="GO" id="GO:0140662">
    <property type="term" value="F:ATP-dependent protein folding chaperone"/>
    <property type="evidence" value="ECO:0007669"/>
    <property type="project" value="InterPro"/>
</dbReference>
<evidence type="ECO:0000313" key="6">
    <source>
        <dbReference type="EMBL" id="GIJ70498.1"/>
    </source>
</evidence>
<feature type="transmembrane region" description="Helical" evidence="5">
    <location>
        <begin position="426"/>
        <end position="446"/>
    </location>
</feature>